<keyword evidence="3" id="KW-1185">Reference proteome</keyword>
<organism evidence="2 3">
    <name type="scientific">Polarella glacialis</name>
    <name type="common">Dinoflagellate</name>
    <dbReference type="NCBI Taxonomy" id="89957"/>
    <lineage>
        <taxon>Eukaryota</taxon>
        <taxon>Sar</taxon>
        <taxon>Alveolata</taxon>
        <taxon>Dinophyceae</taxon>
        <taxon>Suessiales</taxon>
        <taxon>Suessiaceae</taxon>
        <taxon>Polarella</taxon>
    </lineage>
</organism>
<evidence type="ECO:0000313" key="3">
    <source>
        <dbReference type="Proteomes" id="UP000654075"/>
    </source>
</evidence>
<evidence type="ECO:0000313" key="2">
    <source>
        <dbReference type="EMBL" id="CAE8585795.1"/>
    </source>
</evidence>
<name>A0A813DDZ6_POLGL</name>
<protein>
    <submittedName>
        <fullName evidence="2">Uncharacterized protein</fullName>
    </submittedName>
</protein>
<comment type="caution">
    <text evidence="2">The sequence shown here is derived from an EMBL/GenBank/DDBJ whole genome shotgun (WGS) entry which is preliminary data.</text>
</comment>
<accession>A0A813DDZ6</accession>
<dbReference type="AlphaFoldDB" id="A0A813DDZ6"/>
<sequence length="105" mass="12191">MKAGLQHWQHCQPCNQEDEVAREKHKKEKEAEKKRRQKEKLKLKKEEERAEKVRQQEHEALEAALRAAKVKCAQCDQGMLKQAFEVLGQNFCSTGCVQKFRAAGK</sequence>
<proteinExistence type="predicted"/>
<reference evidence="2" key="1">
    <citation type="submission" date="2021-02" db="EMBL/GenBank/DDBJ databases">
        <authorList>
            <person name="Dougan E. K."/>
            <person name="Rhodes N."/>
            <person name="Thang M."/>
            <person name="Chan C."/>
        </authorList>
    </citation>
    <scope>NUCLEOTIDE SEQUENCE</scope>
</reference>
<gene>
    <name evidence="2" type="ORF">PGLA1383_LOCUS4698</name>
</gene>
<dbReference type="Proteomes" id="UP000654075">
    <property type="component" value="Unassembled WGS sequence"/>
</dbReference>
<evidence type="ECO:0000256" key="1">
    <source>
        <dbReference type="SAM" id="MobiDB-lite"/>
    </source>
</evidence>
<feature type="region of interest" description="Disordered" evidence="1">
    <location>
        <begin position="16"/>
        <end position="49"/>
    </location>
</feature>
<dbReference type="EMBL" id="CAJNNV010001774">
    <property type="protein sequence ID" value="CAE8585795.1"/>
    <property type="molecule type" value="Genomic_DNA"/>
</dbReference>
<feature type="compositionally biased region" description="Basic residues" evidence="1">
    <location>
        <begin position="34"/>
        <end position="43"/>
    </location>
</feature>